<dbReference type="EMBL" id="JBHTMU010000035">
    <property type="protein sequence ID" value="MFD1343991.1"/>
    <property type="molecule type" value="Genomic_DNA"/>
</dbReference>
<dbReference type="SUPFAM" id="SSF54427">
    <property type="entry name" value="NTF2-like"/>
    <property type="match status" value="1"/>
</dbReference>
<dbReference type="InterPro" id="IPR032710">
    <property type="entry name" value="NTF2-like_dom_sf"/>
</dbReference>
<evidence type="ECO:0000256" key="1">
    <source>
        <dbReference type="SAM" id="SignalP"/>
    </source>
</evidence>
<gene>
    <name evidence="3" type="ORF">ACFQ4E_16295</name>
</gene>
<reference evidence="4" key="1">
    <citation type="journal article" date="2019" name="Int. J. Syst. Evol. Microbiol.">
        <title>The Global Catalogue of Microorganisms (GCM) 10K type strain sequencing project: providing services to taxonomists for standard genome sequencing and annotation.</title>
        <authorList>
            <consortium name="The Broad Institute Genomics Platform"/>
            <consortium name="The Broad Institute Genome Sequencing Center for Infectious Disease"/>
            <person name="Wu L."/>
            <person name="Ma J."/>
        </authorList>
    </citation>
    <scope>NUCLEOTIDE SEQUENCE [LARGE SCALE GENOMIC DNA]</scope>
    <source>
        <strain evidence="4">CCUG 62953</strain>
    </source>
</reference>
<evidence type="ECO:0000259" key="2">
    <source>
        <dbReference type="Pfam" id="PF12680"/>
    </source>
</evidence>
<keyword evidence="1" id="KW-0732">Signal</keyword>
<evidence type="ECO:0000313" key="4">
    <source>
        <dbReference type="Proteomes" id="UP001597135"/>
    </source>
</evidence>
<feature type="chain" id="PRO_5045221944" evidence="1">
    <location>
        <begin position="19"/>
        <end position="175"/>
    </location>
</feature>
<feature type="domain" description="SnoaL-like" evidence="2">
    <location>
        <begin position="30"/>
        <end position="121"/>
    </location>
</feature>
<dbReference type="InterPro" id="IPR037401">
    <property type="entry name" value="SnoaL-like"/>
</dbReference>
<accession>A0ABW3ZLF2</accession>
<dbReference type="Proteomes" id="UP001597135">
    <property type="component" value="Unassembled WGS sequence"/>
</dbReference>
<feature type="signal peptide" evidence="1">
    <location>
        <begin position="1"/>
        <end position="18"/>
    </location>
</feature>
<proteinExistence type="predicted"/>
<dbReference type="RefSeq" id="WP_386805415.1">
    <property type="nucleotide sequence ID" value="NZ_JBHTMU010000035.1"/>
</dbReference>
<evidence type="ECO:0000313" key="3">
    <source>
        <dbReference type="EMBL" id="MFD1343991.1"/>
    </source>
</evidence>
<keyword evidence="4" id="KW-1185">Reference proteome</keyword>
<dbReference type="Gene3D" id="3.10.450.50">
    <property type="match status" value="1"/>
</dbReference>
<sequence length="175" mass="19449">MKHLILTTVLLAAPAATLADSAREIVTEGLAAVFVKRDLDTINRLFSEDYIQHNPMFPNGLDTLRGFAATSPPGFRYQIGNVIADEEQGLVAVHFRVEGFGPEPMIGVDMFRVADGRIVEHWDVLQPEVTDTVSGNPMWTPAEWPDPEAGSDARLDRPWFLADNRHARPMGKTLR</sequence>
<dbReference type="Pfam" id="PF12680">
    <property type="entry name" value="SnoaL_2"/>
    <property type="match status" value="1"/>
</dbReference>
<name>A0ABW3ZLF2_9RHOB</name>
<protein>
    <submittedName>
        <fullName evidence="3">Nuclear transport factor 2 family protein</fullName>
    </submittedName>
</protein>
<organism evidence="3 4">
    <name type="scientific">Litorisediminicola beolgyonensis</name>
    <dbReference type="NCBI Taxonomy" id="1173614"/>
    <lineage>
        <taxon>Bacteria</taxon>
        <taxon>Pseudomonadati</taxon>
        <taxon>Pseudomonadota</taxon>
        <taxon>Alphaproteobacteria</taxon>
        <taxon>Rhodobacterales</taxon>
        <taxon>Paracoccaceae</taxon>
        <taxon>Litorisediminicola</taxon>
    </lineage>
</organism>
<comment type="caution">
    <text evidence="3">The sequence shown here is derived from an EMBL/GenBank/DDBJ whole genome shotgun (WGS) entry which is preliminary data.</text>
</comment>